<dbReference type="InterPro" id="IPR000873">
    <property type="entry name" value="AMP-dep_synth/lig_dom"/>
</dbReference>
<dbReference type="GO" id="GO:0008374">
    <property type="term" value="F:O-acyltransferase activity"/>
    <property type="evidence" value="ECO:0007669"/>
    <property type="project" value="InterPro"/>
</dbReference>
<dbReference type="GO" id="GO:0006629">
    <property type="term" value="P:lipid metabolic process"/>
    <property type="evidence" value="ECO:0007669"/>
    <property type="project" value="InterPro"/>
</dbReference>
<dbReference type="Pfam" id="PF00501">
    <property type="entry name" value="AMP-binding"/>
    <property type="match status" value="1"/>
</dbReference>
<dbReference type="Pfam" id="PF19277">
    <property type="entry name" value="GPAT_C"/>
    <property type="match status" value="1"/>
</dbReference>
<protein>
    <submittedName>
        <fullName evidence="4">AMP-binding enzyme family protein</fullName>
    </submittedName>
</protein>
<dbReference type="PANTHER" id="PTHR12563">
    <property type="entry name" value="GLYCEROL-3-PHOSPHATE ACYLTRANSFERASE"/>
    <property type="match status" value="1"/>
</dbReference>
<dbReference type="GO" id="GO:0005886">
    <property type="term" value="C:plasma membrane"/>
    <property type="evidence" value="ECO:0007669"/>
    <property type="project" value="TreeGrafter"/>
</dbReference>
<feature type="domain" description="GPAT/DHAPAT C-terminal" evidence="3">
    <location>
        <begin position="590"/>
        <end position="928"/>
    </location>
</feature>
<dbReference type="AlphaFoldDB" id="A0A1V3WIB4"/>
<evidence type="ECO:0000259" key="3">
    <source>
        <dbReference type="Pfam" id="PF19277"/>
    </source>
</evidence>
<dbReference type="SUPFAM" id="SSF56801">
    <property type="entry name" value="Acetyl-CoA synthetase-like"/>
    <property type="match status" value="1"/>
</dbReference>
<sequence length="965" mass="104869">MSHESDEMKRQALQWAMSVAARRAEAVLAGVPIPDELAAEWARADELVLSQLRERLGFGELRWAISGAAPIPKETLGFFAGVGIPIAEIWGMSELSCVATACHPRDARLGSVGKLLPGLEGRIAEDGEYLVRGPLVMKGYRKEPEKTAAAIDPEGWLHTGDIFDVDEHGYLRVVDRKKELIINAAGKNMSPANIENTILAACPMIGVMMAIGDGRPYNTALMVFDADSVGPYAARHGLSDASPAALAADPEVITRIAAGVAEGNAKLSRVEQIKRFRVLPTLWEPGGDEITLTMKLKRRPILAKYAAEIEELYAAEPGPDVHEPAVTASAQPASLGSGGDGARGRSGCVAKAAAAHRNCRRIDHTVVDRPGRGRPAAGHPVVRRTVGQAGTRARARSGQRPCRGRGLPAGDGGLARRAGRGGVAGFQSLAHAGLRRAGRRGPDRRAAQAGSQSHPGVRLLASLLPGRLTAARGDPGQSAVPGADLRRRKLELLPDGCVGQAHRAIFIRRQTKDIPVYRFVLRAYAAQLVQNHANLTWSIEGGRTRTGKLRPPVFGILRYIADAVDEIDGPEVYLVPTSIVYDQLHEVEAMTTEAYGAVKPPEDLRFLIRLARQQGERLGRAYLDFGEPLPLRKRLEELRADESGSGTEIERIALDVEHRINRATPVTPTAVVSLALLGADRSLSISEVLATVQPLASYIAARHWAVAGAADLTNRSTIRWALHQMVASGVVRVYEAGTEAVWGIGEDQHLVAAFYRNTAIHIFVDRAIAEMALLAAAEISERSGNGSVLPATVRDEALRLRELLKFEFLFSARAQFEKDLADEVRLIGPVEDTTKAATAEQVRQLLESADLLLAHLVLRPFLDAYHIVADRLAACEDDAFDEQAFLAECLQVGKQWELQRRIANAESRSMELFKTALRLARHRELVDEAGYSDSHDIAQRRREFADEIATAIRRVNAIAELARTR</sequence>
<feature type="region of interest" description="Disordered" evidence="1">
    <location>
        <begin position="434"/>
        <end position="456"/>
    </location>
</feature>
<evidence type="ECO:0000256" key="1">
    <source>
        <dbReference type="SAM" id="MobiDB-lite"/>
    </source>
</evidence>
<evidence type="ECO:0000259" key="2">
    <source>
        <dbReference type="Pfam" id="PF00501"/>
    </source>
</evidence>
<feature type="domain" description="AMP-dependent synthetase/ligase" evidence="2">
    <location>
        <begin position="57"/>
        <end position="140"/>
    </location>
</feature>
<evidence type="ECO:0000313" key="4">
    <source>
        <dbReference type="EMBL" id="OOK66717.1"/>
    </source>
</evidence>
<comment type="caution">
    <text evidence="4">The sequence shown here is derived from an EMBL/GenBank/DDBJ whole genome shotgun (WGS) entry which is preliminary data.</text>
</comment>
<accession>A0A1V3WIB4</accession>
<dbReference type="Gene3D" id="3.40.50.12780">
    <property type="entry name" value="N-terminal domain of ligase-like"/>
    <property type="match status" value="1"/>
</dbReference>
<proteinExistence type="predicted"/>
<feature type="region of interest" description="Disordered" evidence="1">
    <location>
        <begin position="385"/>
        <end position="413"/>
    </location>
</feature>
<dbReference type="EMBL" id="MVBM01000009">
    <property type="protein sequence ID" value="OOK66717.1"/>
    <property type="molecule type" value="Genomic_DNA"/>
</dbReference>
<dbReference type="InterPro" id="IPR045520">
    <property type="entry name" value="GPAT/DHAPAT_C"/>
</dbReference>
<dbReference type="InterPro" id="IPR022284">
    <property type="entry name" value="GPAT/DHAPAT"/>
</dbReference>
<dbReference type="Pfam" id="PF23562">
    <property type="entry name" value="AMP-binding_C_3"/>
    <property type="match status" value="1"/>
</dbReference>
<dbReference type="PANTHER" id="PTHR12563:SF17">
    <property type="entry name" value="DIHYDROXYACETONE PHOSPHATE ACYLTRANSFERASE"/>
    <property type="match status" value="1"/>
</dbReference>
<evidence type="ECO:0000313" key="5">
    <source>
        <dbReference type="Proteomes" id="UP000189229"/>
    </source>
</evidence>
<gene>
    <name evidence="4" type="ORF">BZL30_8215</name>
</gene>
<name>A0A1V3WIB4_MYCKA</name>
<organism evidence="4 5">
    <name type="scientific">Mycobacterium kansasii</name>
    <dbReference type="NCBI Taxonomy" id="1768"/>
    <lineage>
        <taxon>Bacteria</taxon>
        <taxon>Bacillati</taxon>
        <taxon>Actinomycetota</taxon>
        <taxon>Actinomycetes</taxon>
        <taxon>Mycobacteriales</taxon>
        <taxon>Mycobacteriaceae</taxon>
        <taxon>Mycobacterium</taxon>
    </lineage>
</organism>
<dbReference type="InterPro" id="IPR042099">
    <property type="entry name" value="ANL_N_sf"/>
</dbReference>
<dbReference type="NCBIfam" id="NF008883">
    <property type="entry name" value="PRK11915.1"/>
    <property type="match status" value="1"/>
</dbReference>
<reference evidence="4 5" key="1">
    <citation type="submission" date="2017-02" db="EMBL/GenBank/DDBJ databases">
        <title>Complete genome sequences of Mycobacterium kansasii strains isolated from rhesus macaques.</title>
        <authorList>
            <person name="Panda A."/>
            <person name="Nagaraj S."/>
            <person name="Zhao X."/>
            <person name="Tettelin H."/>
            <person name="Detolla L.J."/>
        </authorList>
    </citation>
    <scope>NUCLEOTIDE SEQUENCE [LARGE SCALE GENOMIC DNA]</scope>
    <source>
        <strain evidence="4 5">11-3813</strain>
    </source>
</reference>
<dbReference type="Proteomes" id="UP000189229">
    <property type="component" value="Unassembled WGS sequence"/>
</dbReference>